<evidence type="ECO:0000256" key="1">
    <source>
        <dbReference type="SAM" id="MobiDB-lite"/>
    </source>
</evidence>
<feature type="compositionally biased region" description="Gly residues" evidence="1">
    <location>
        <begin position="80"/>
        <end position="92"/>
    </location>
</feature>
<evidence type="ECO:0000313" key="2">
    <source>
        <dbReference type="EnsemblPlants" id="AET1Gv20147600.4"/>
    </source>
</evidence>
<reference evidence="2" key="4">
    <citation type="submission" date="2019-03" db="UniProtKB">
        <authorList>
            <consortium name="EnsemblPlants"/>
        </authorList>
    </citation>
    <scope>IDENTIFICATION</scope>
</reference>
<name>A0A452XSZ2_AEGTS</name>
<feature type="region of interest" description="Disordered" evidence="1">
    <location>
        <begin position="26"/>
        <end position="132"/>
    </location>
</feature>
<reference evidence="3" key="1">
    <citation type="journal article" date="2014" name="Science">
        <title>Ancient hybridizations among the ancestral genomes of bread wheat.</title>
        <authorList>
            <consortium name="International Wheat Genome Sequencing Consortium,"/>
            <person name="Marcussen T."/>
            <person name="Sandve S.R."/>
            <person name="Heier L."/>
            <person name="Spannagl M."/>
            <person name="Pfeifer M."/>
            <person name="Jakobsen K.S."/>
            <person name="Wulff B.B."/>
            <person name="Steuernagel B."/>
            <person name="Mayer K.F."/>
            <person name="Olsen O.A."/>
        </authorList>
    </citation>
    <scope>NUCLEOTIDE SEQUENCE [LARGE SCALE GENOMIC DNA]</scope>
    <source>
        <strain evidence="3">cv. AL8/78</strain>
    </source>
</reference>
<keyword evidence="3" id="KW-1185">Reference proteome</keyword>
<reference evidence="2" key="3">
    <citation type="journal article" date="2017" name="Nature">
        <title>Genome sequence of the progenitor of the wheat D genome Aegilops tauschii.</title>
        <authorList>
            <person name="Luo M.C."/>
            <person name="Gu Y.Q."/>
            <person name="Puiu D."/>
            <person name="Wang H."/>
            <person name="Twardziok S.O."/>
            <person name="Deal K.R."/>
            <person name="Huo N."/>
            <person name="Zhu T."/>
            <person name="Wang L."/>
            <person name="Wang Y."/>
            <person name="McGuire P.E."/>
            <person name="Liu S."/>
            <person name="Long H."/>
            <person name="Ramasamy R.K."/>
            <person name="Rodriguez J.C."/>
            <person name="Van S.L."/>
            <person name="Yuan L."/>
            <person name="Wang Z."/>
            <person name="Xia Z."/>
            <person name="Xiao L."/>
            <person name="Anderson O.D."/>
            <person name="Ouyang S."/>
            <person name="Liang Y."/>
            <person name="Zimin A.V."/>
            <person name="Pertea G."/>
            <person name="Qi P."/>
            <person name="Bennetzen J.L."/>
            <person name="Dai X."/>
            <person name="Dawson M.W."/>
            <person name="Muller H.G."/>
            <person name="Kugler K."/>
            <person name="Rivarola-Duarte L."/>
            <person name="Spannagl M."/>
            <person name="Mayer K.F.X."/>
            <person name="Lu F.H."/>
            <person name="Bevan M.W."/>
            <person name="Leroy P."/>
            <person name="Li P."/>
            <person name="You F.M."/>
            <person name="Sun Q."/>
            <person name="Liu Z."/>
            <person name="Lyons E."/>
            <person name="Wicker T."/>
            <person name="Salzberg S.L."/>
            <person name="Devos K.M."/>
            <person name="Dvorak J."/>
        </authorList>
    </citation>
    <scope>NUCLEOTIDE SEQUENCE [LARGE SCALE GENOMIC DNA]</scope>
    <source>
        <strain evidence="2">cv. AL8/78</strain>
    </source>
</reference>
<reference evidence="3" key="2">
    <citation type="journal article" date="2017" name="Nat. Plants">
        <title>The Aegilops tauschii genome reveals multiple impacts of transposons.</title>
        <authorList>
            <person name="Zhao G."/>
            <person name="Zou C."/>
            <person name="Li K."/>
            <person name="Wang K."/>
            <person name="Li T."/>
            <person name="Gao L."/>
            <person name="Zhang X."/>
            <person name="Wang H."/>
            <person name="Yang Z."/>
            <person name="Liu X."/>
            <person name="Jiang W."/>
            <person name="Mao L."/>
            <person name="Kong X."/>
            <person name="Jiao Y."/>
            <person name="Jia J."/>
        </authorList>
    </citation>
    <scope>NUCLEOTIDE SEQUENCE [LARGE SCALE GENOMIC DNA]</scope>
    <source>
        <strain evidence="3">cv. AL8/78</strain>
    </source>
</reference>
<accession>A0A452XSZ2</accession>
<dbReference type="EnsemblPlants" id="AET1Gv20147600.4">
    <property type="protein sequence ID" value="AET1Gv20147600.4"/>
    <property type="gene ID" value="AET1Gv20147600"/>
</dbReference>
<dbReference type="AlphaFoldDB" id="A0A452XSZ2"/>
<evidence type="ECO:0000313" key="3">
    <source>
        <dbReference type="Proteomes" id="UP000015105"/>
    </source>
</evidence>
<dbReference type="Gramene" id="AET1Gv20147600.4">
    <property type="protein sequence ID" value="AET1Gv20147600.4"/>
    <property type="gene ID" value="AET1Gv20147600"/>
</dbReference>
<reference evidence="2" key="5">
    <citation type="journal article" date="2021" name="G3 (Bethesda)">
        <title>Aegilops tauschii genome assembly Aet v5.0 features greater sequence contiguity and improved annotation.</title>
        <authorList>
            <person name="Wang L."/>
            <person name="Zhu T."/>
            <person name="Rodriguez J.C."/>
            <person name="Deal K.R."/>
            <person name="Dubcovsky J."/>
            <person name="McGuire P.E."/>
            <person name="Lux T."/>
            <person name="Spannagl M."/>
            <person name="Mayer K.F.X."/>
            <person name="Baldrich P."/>
            <person name="Meyers B.C."/>
            <person name="Huo N."/>
            <person name="Gu Y.Q."/>
            <person name="Zhou H."/>
            <person name="Devos K.M."/>
            <person name="Bennetzen J.L."/>
            <person name="Unver T."/>
            <person name="Budak H."/>
            <person name="Gulick P.J."/>
            <person name="Galiba G."/>
            <person name="Kalapos B."/>
            <person name="Nelson D.R."/>
            <person name="Li P."/>
            <person name="You F.M."/>
            <person name="Luo M.C."/>
            <person name="Dvorak J."/>
        </authorList>
    </citation>
    <scope>NUCLEOTIDE SEQUENCE [LARGE SCALE GENOMIC DNA]</scope>
    <source>
        <strain evidence="2">cv. AL8/78</strain>
    </source>
</reference>
<protein>
    <submittedName>
        <fullName evidence="2">Uncharacterized protein</fullName>
    </submittedName>
</protein>
<feature type="compositionally biased region" description="Gly residues" evidence="1">
    <location>
        <begin position="26"/>
        <end position="38"/>
    </location>
</feature>
<organism evidence="2 3">
    <name type="scientific">Aegilops tauschii subsp. strangulata</name>
    <name type="common">Goatgrass</name>
    <dbReference type="NCBI Taxonomy" id="200361"/>
    <lineage>
        <taxon>Eukaryota</taxon>
        <taxon>Viridiplantae</taxon>
        <taxon>Streptophyta</taxon>
        <taxon>Embryophyta</taxon>
        <taxon>Tracheophyta</taxon>
        <taxon>Spermatophyta</taxon>
        <taxon>Magnoliopsida</taxon>
        <taxon>Liliopsida</taxon>
        <taxon>Poales</taxon>
        <taxon>Poaceae</taxon>
        <taxon>BOP clade</taxon>
        <taxon>Pooideae</taxon>
        <taxon>Triticodae</taxon>
        <taxon>Triticeae</taxon>
        <taxon>Triticinae</taxon>
        <taxon>Aegilops</taxon>
    </lineage>
</organism>
<dbReference type="Proteomes" id="UP000015105">
    <property type="component" value="Chromosome 1D"/>
</dbReference>
<proteinExistence type="predicted"/>
<feature type="compositionally biased region" description="Gly residues" evidence="1">
    <location>
        <begin position="51"/>
        <end position="74"/>
    </location>
</feature>
<feature type="compositionally biased region" description="Gly residues" evidence="1">
    <location>
        <begin position="98"/>
        <end position="123"/>
    </location>
</feature>
<sequence length="211" mass="21834">MRGGGLLRALAGRLRAALVGRIRYGGGRAHGGGGGPAARGGHVVRTDGSTGETGRGSYQGGGSYGGRSSEGGQGSYQAGGSCGGRTGEGGQGSYQAGGSYGGRSGGDGTGHGHGGSARGGRGARGSEHEQANGFWGGLRRRLKKRRLMSVTCWRTSRSCITKWSGSKGSRTYRRGSQPLGRSFMIIGLRSALPSAQCMQLYQERFKTRRFQ</sequence>